<accession>A0AAD7ZWX4</accession>
<protein>
    <submittedName>
        <fullName evidence="1">Uncharacterized protein</fullName>
    </submittedName>
</protein>
<reference evidence="1" key="1">
    <citation type="journal article" date="2023" name="IScience">
        <title>Live-bearing cockroach genome reveals convergent evolutionary mechanisms linked to viviparity in insects and beyond.</title>
        <authorList>
            <person name="Fouks B."/>
            <person name="Harrison M.C."/>
            <person name="Mikhailova A.A."/>
            <person name="Marchal E."/>
            <person name="English S."/>
            <person name="Carruthers M."/>
            <person name="Jennings E.C."/>
            <person name="Chiamaka E.L."/>
            <person name="Frigard R.A."/>
            <person name="Pippel M."/>
            <person name="Attardo G.M."/>
            <person name="Benoit J.B."/>
            <person name="Bornberg-Bauer E."/>
            <person name="Tobe S.S."/>
        </authorList>
    </citation>
    <scope>NUCLEOTIDE SEQUENCE</scope>
    <source>
        <strain evidence="1">Stay&amp;Tobe</strain>
    </source>
</reference>
<evidence type="ECO:0000313" key="2">
    <source>
        <dbReference type="Proteomes" id="UP001233999"/>
    </source>
</evidence>
<comment type="caution">
    <text evidence="1">The sequence shown here is derived from an EMBL/GenBank/DDBJ whole genome shotgun (WGS) entry which is preliminary data.</text>
</comment>
<gene>
    <name evidence="1" type="ORF">L9F63_018221</name>
</gene>
<dbReference type="AlphaFoldDB" id="A0AAD7ZWX4"/>
<organism evidence="1 2">
    <name type="scientific">Diploptera punctata</name>
    <name type="common">Pacific beetle cockroach</name>
    <dbReference type="NCBI Taxonomy" id="6984"/>
    <lineage>
        <taxon>Eukaryota</taxon>
        <taxon>Metazoa</taxon>
        <taxon>Ecdysozoa</taxon>
        <taxon>Arthropoda</taxon>
        <taxon>Hexapoda</taxon>
        <taxon>Insecta</taxon>
        <taxon>Pterygota</taxon>
        <taxon>Neoptera</taxon>
        <taxon>Polyneoptera</taxon>
        <taxon>Dictyoptera</taxon>
        <taxon>Blattodea</taxon>
        <taxon>Blaberoidea</taxon>
        <taxon>Blaberidae</taxon>
        <taxon>Diplopterinae</taxon>
        <taxon>Diploptera</taxon>
    </lineage>
</organism>
<feature type="non-terminal residue" evidence="1">
    <location>
        <position position="1"/>
    </location>
</feature>
<sequence>TSLVVCTLTSTDVVNNYACSNCKYSQYVDKNFCVICAKACKTPKKGPLKKYVMRHYYACIETGKTCLEGEENAMLKTPCLDEYLKRTEFSVPAGSCKSCLRGKHK</sequence>
<keyword evidence="2" id="KW-1185">Reference proteome</keyword>
<dbReference type="Proteomes" id="UP001233999">
    <property type="component" value="Unassembled WGS sequence"/>
</dbReference>
<evidence type="ECO:0000313" key="1">
    <source>
        <dbReference type="EMBL" id="KAJ9588409.1"/>
    </source>
</evidence>
<proteinExistence type="predicted"/>
<dbReference type="EMBL" id="JASPKZ010005683">
    <property type="protein sequence ID" value="KAJ9588409.1"/>
    <property type="molecule type" value="Genomic_DNA"/>
</dbReference>
<name>A0AAD7ZWX4_DIPPU</name>
<feature type="non-terminal residue" evidence="1">
    <location>
        <position position="105"/>
    </location>
</feature>
<reference evidence="1" key="2">
    <citation type="submission" date="2023-05" db="EMBL/GenBank/DDBJ databases">
        <authorList>
            <person name="Fouks B."/>
        </authorList>
    </citation>
    <scope>NUCLEOTIDE SEQUENCE</scope>
    <source>
        <strain evidence="1">Stay&amp;Tobe</strain>
        <tissue evidence="1">Testes</tissue>
    </source>
</reference>